<sequence length="463" mass="52731">MEKIQNNVEKKKGKKKWALLALLLLLLGGGSAAGTTIVVNKIAKQQLEILNKQIINDIWNEKFLNQLIRPIYHKNLIKQFNKELKRHNINEVSLVDPSLSDQVLLGKTSIKVLQNDNEFEFSFGEFLEDNKQPTFNENQTICTDMGWGVFNAGSSEAPNYAIALNSMPPTVEQVPDKNPWFINALVQTFSNNQNETIKGIENWDTSNITIMSSTFSNAKNFNQDINSWDVSNVTNMIKMFENASAFNKSLDKWNVSSVEFMNFMFSGAKSFNQDISKWNTLKLKSLLFTFWNAESFDQNLNDWNTSNLVALTGTFSGAKSFNQDLNKWNTSKVIQMVGTFQNAESFNGDITTWDLSSVNEIDGMFENAKSFNKDISTREIEVDGKKYKAWDTSNISSMNEVFLNASSFDHNISNWNVDKVKERNVDRVDEDGSRISIPTFSDFARGSKLTEEKLPKFVEKKEE</sequence>
<dbReference type="RefSeq" id="WP_259430532.1">
    <property type="nucleotide sequence ID" value="NZ_CP103424.1"/>
</dbReference>
<dbReference type="EMBL" id="CP103424">
    <property type="protein sequence ID" value="UWD35390.1"/>
    <property type="molecule type" value="Genomic_DNA"/>
</dbReference>
<keyword evidence="2" id="KW-1185">Reference proteome</keyword>
<evidence type="ECO:0000313" key="2">
    <source>
        <dbReference type="Proteomes" id="UP001059819"/>
    </source>
</evidence>
<dbReference type="Pfam" id="PF03382">
    <property type="entry name" value="DUF285"/>
    <property type="match status" value="2"/>
</dbReference>
<accession>A0ABY5TXJ2</accession>
<gene>
    <name evidence="1" type="ORF">NX779_02000</name>
</gene>
<dbReference type="InterPro" id="IPR011889">
    <property type="entry name" value="Liste_lipo_26"/>
</dbReference>
<dbReference type="NCBIfam" id="TIGR02167">
    <property type="entry name" value="Liste_lipo_26"/>
    <property type="match status" value="2"/>
</dbReference>
<dbReference type="InterPro" id="IPR005046">
    <property type="entry name" value="DUF285"/>
</dbReference>
<organism evidence="1 2">
    <name type="scientific">Mycoplasma cottewii</name>
    <dbReference type="NCBI Taxonomy" id="51364"/>
    <lineage>
        <taxon>Bacteria</taxon>
        <taxon>Bacillati</taxon>
        <taxon>Mycoplasmatota</taxon>
        <taxon>Mollicutes</taxon>
        <taxon>Mycoplasmataceae</taxon>
        <taxon>Mycoplasma</taxon>
    </lineage>
</organism>
<evidence type="ECO:0000313" key="1">
    <source>
        <dbReference type="EMBL" id="UWD35390.1"/>
    </source>
</evidence>
<reference evidence="1" key="1">
    <citation type="submission" date="2022-08" db="EMBL/GenBank/DDBJ databases">
        <title>Complete genome sequence of Mycoplasma cottewii type strain VIS.</title>
        <authorList>
            <person name="Spergser J."/>
        </authorList>
    </citation>
    <scope>NUCLEOTIDE SEQUENCE</scope>
    <source>
        <strain evidence="1">VIS</strain>
    </source>
</reference>
<protein>
    <submittedName>
        <fullName evidence="1">BspA family leucine-rich repeat surface protein</fullName>
    </submittedName>
</protein>
<proteinExistence type="predicted"/>
<name>A0ABY5TXJ2_9MOLU</name>
<dbReference type="Proteomes" id="UP001059819">
    <property type="component" value="Chromosome"/>
</dbReference>